<dbReference type="InterPro" id="IPR029039">
    <property type="entry name" value="Flavoprotein-like_sf"/>
</dbReference>
<accession>A0A7J5UQ79</accession>
<dbReference type="GO" id="GO:0070819">
    <property type="term" value="F:menaquinone-dependent protoporphyrinogen oxidase activity"/>
    <property type="evidence" value="ECO:0007669"/>
    <property type="project" value="TreeGrafter"/>
</dbReference>
<dbReference type="GO" id="GO:0006783">
    <property type="term" value="P:heme biosynthetic process"/>
    <property type="evidence" value="ECO:0007669"/>
    <property type="project" value="TreeGrafter"/>
</dbReference>
<sequence>MKVLVTAASRHGSTAEIARTVARHLADAGHDVDYRRVEDVDDVTAFDAVVLGSAVYAGRWLKSGYDFVERLGPDLAAREVWLFSSGPLGAPPMPSEDVDISAVMVTTSARGHAVFPGCLDKHKLAYAERAVARALHAPVGDFRDWDAVARWSRHIAAEMSS</sequence>
<proteinExistence type="predicted"/>
<evidence type="ECO:0000313" key="3">
    <source>
        <dbReference type="Proteomes" id="UP000451860"/>
    </source>
</evidence>
<dbReference type="EMBL" id="WHJE01000043">
    <property type="protein sequence ID" value="KAE8764103.1"/>
    <property type="molecule type" value="Genomic_DNA"/>
</dbReference>
<dbReference type="Pfam" id="PF12724">
    <property type="entry name" value="Flavodoxin_5"/>
    <property type="match status" value="1"/>
</dbReference>
<evidence type="ECO:0000313" key="2">
    <source>
        <dbReference type="EMBL" id="KAE8764103.1"/>
    </source>
</evidence>
<dbReference type="OrthoDB" id="129384at2"/>
<feature type="domain" description="Flavodoxin-like" evidence="1">
    <location>
        <begin position="3"/>
        <end position="161"/>
    </location>
</feature>
<name>A0A7J5UQ79_9MICO</name>
<dbReference type="PANTHER" id="PTHR38030">
    <property type="entry name" value="PROTOPORPHYRINOGEN IX DEHYDROGENASE [MENAQUINONE]"/>
    <property type="match status" value="1"/>
</dbReference>
<dbReference type="InterPro" id="IPR026816">
    <property type="entry name" value="Flavodoxin_dom"/>
</dbReference>
<evidence type="ECO:0000259" key="1">
    <source>
        <dbReference type="PROSITE" id="PS50902"/>
    </source>
</evidence>
<dbReference type="PANTHER" id="PTHR38030:SF2">
    <property type="entry name" value="PROTOPORPHYRINOGEN IX DEHYDROGENASE [QUINONE]"/>
    <property type="match status" value="1"/>
</dbReference>
<protein>
    <submittedName>
        <fullName evidence="2">Flavodoxin</fullName>
    </submittedName>
</protein>
<dbReference type="InterPro" id="IPR008254">
    <property type="entry name" value="Flavodoxin/NO_synth"/>
</dbReference>
<keyword evidence="3" id="KW-1185">Reference proteome</keyword>
<reference evidence="2 3" key="1">
    <citation type="submission" date="2019-10" db="EMBL/GenBank/DDBJ databases">
        <title>Georgenia wutianyii sp. nov. and Georgenia yuyongxinii sp. nov. isolated from plateau pika (Ochotona curzoniae) in the Qinghai-Tibet plateau of China.</title>
        <authorList>
            <person name="Tian Z."/>
        </authorList>
    </citation>
    <scope>NUCLEOTIDE SEQUENCE [LARGE SCALE GENOMIC DNA]</scope>
    <source>
        <strain evidence="2 3">DSM 21501</strain>
    </source>
</reference>
<dbReference type="RefSeq" id="WP_152204249.1">
    <property type="nucleotide sequence ID" value="NZ_VUKF01000047.1"/>
</dbReference>
<dbReference type="Gene3D" id="3.40.50.360">
    <property type="match status" value="1"/>
</dbReference>
<dbReference type="PROSITE" id="PS50902">
    <property type="entry name" value="FLAVODOXIN_LIKE"/>
    <property type="match status" value="1"/>
</dbReference>
<dbReference type="SUPFAM" id="SSF52218">
    <property type="entry name" value="Flavoproteins"/>
    <property type="match status" value="1"/>
</dbReference>
<gene>
    <name evidence="2" type="ORF">GB883_10635</name>
</gene>
<comment type="caution">
    <text evidence="2">The sequence shown here is derived from an EMBL/GenBank/DDBJ whole genome shotgun (WGS) entry which is preliminary data.</text>
</comment>
<dbReference type="Proteomes" id="UP000451860">
    <property type="component" value="Unassembled WGS sequence"/>
</dbReference>
<dbReference type="AlphaFoldDB" id="A0A7J5UQ79"/>
<organism evidence="2 3">
    <name type="scientific">Georgenia thermotolerans</name>
    <dbReference type="NCBI Taxonomy" id="527326"/>
    <lineage>
        <taxon>Bacteria</taxon>
        <taxon>Bacillati</taxon>
        <taxon>Actinomycetota</taxon>
        <taxon>Actinomycetes</taxon>
        <taxon>Micrococcales</taxon>
        <taxon>Bogoriellaceae</taxon>
        <taxon>Georgenia</taxon>
    </lineage>
</organism>
<dbReference type="GO" id="GO:0010181">
    <property type="term" value="F:FMN binding"/>
    <property type="evidence" value="ECO:0007669"/>
    <property type="project" value="InterPro"/>
</dbReference>
<dbReference type="InterPro" id="IPR052200">
    <property type="entry name" value="Protoporphyrinogen_IX_DH"/>
</dbReference>